<evidence type="ECO:0000313" key="1">
    <source>
        <dbReference type="EMBL" id="MBE9025664.1"/>
    </source>
</evidence>
<dbReference type="Proteomes" id="UP000622533">
    <property type="component" value="Unassembled WGS sequence"/>
</dbReference>
<dbReference type="RefSeq" id="WP_193920844.1">
    <property type="nucleotide sequence ID" value="NZ_JADEXS020000001.1"/>
</dbReference>
<evidence type="ECO:0000313" key="2">
    <source>
        <dbReference type="Proteomes" id="UP000622533"/>
    </source>
</evidence>
<reference evidence="1" key="1">
    <citation type="submission" date="2020-10" db="EMBL/GenBank/DDBJ databases">
        <authorList>
            <person name="Castelo-Branco R."/>
            <person name="Eusebio N."/>
            <person name="Adriana R."/>
            <person name="Vieira A."/>
            <person name="Brugerolle De Fraissinette N."/>
            <person name="Rezende De Castro R."/>
            <person name="Schneider M.P."/>
            <person name="Vasconcelos V."/>
            <person name="Leao P.N."/>
        </authorList>
    </citation>
    <scope>NUCLEOTIDE SEQUENCE</scope>
    <source>
        <strain evidence="1">LEGE 12446</strain>
    </source>
</reference>
<accession>A0A8J7DID8</accession>
<name>A0A8J7DID8_DESMC</name>
<gene>
    <name evidence="1" type="ORF">IQ276_25535</name>
</gene>
<dbReference type="EMBL" id="JADEXS010000455">
    <property type="protein sequence ID" value="MBE9025664.1"/>
    <property type="molecule type" value="Genomic_DNA"/>
</dbReference>
<sequence>MLNRCQRSLQIEPEMSGSPVLDQNSRLTTINGGLKYPIQGIIAFIFTDSTIPNPALFTAVFMYLDHMLISVLLSSFAPTLRDREARLREI</sequence>
<protein>
    <submittedName>
        <fullName evidence="1">Uncharacterized protein</fullName>
    </submittedName>
</protein>
<organism evidence="1 2">
    <name type="scientific">Desmonostoc muscorum LEGE 12446</name>
    <dbReference type="NCBI Taxonomy" id="1828758"/>
    <lineage>
        <taxon>Bacteria</taxon>
        <taxon>Bacillati</taxon>
        <taxon>Cyanobacteriota</taxon>
        <taxon>Cyanophyceae</taxon>
        <taxon>Nostocales</taxon>
        <taxon>Nostocaceae</taxon>
        <taxon>Desmonostoc</taxon>
    </lineage>
</organism>
<comment type="caution">
    <text evidence="1">The sequence shown here is derived from an EMBL/GenBank/DDBJ whole genome shotgun (WGS) entry which is preliminary data.</text>
</comment>
<proteinExistence type="predicted"/>
<dbReference type="AlphaFoldDB" id="A0A8J7DID8"/>
<keyword evidence="2" id="KW-1185">Reference proteome</keyword>